<dbReference type="InterPro" id="IPR007630">
    <property type="entry name" value="RNA_pol_sigma70_r4"/>
</dbReference>
<dbReference type="InterPro" id="IPR014284">
    <property type="entry name" value="RNA_pol_sigma-70_dom"/>
</dbReference>
<dbReference type="InterPro" id="IPR007627">
    <property type="entry name" value="RNA_pol_sigma70_r2"/>
</dbReference>
<keyword evidence="2" id="KW-0731">Sigma factor</keyword>
<dbReference type="PRINTS" id="PR00046">
    <property type="entry name" value="SIGMA70FCT"/>
</dbReference>
<sequence>MNWKILIENLFKKFNIRQKIKNEFFFNYVKKNDINNNLLLNFKKEDDNSLILKYSEDKIKDLSDSLDEIILEEEDLVYEDETDTLVLDEFEEKKEEFLNIDKNPIDLKFYDPVKIYLKEIGQIPLLTLEEEQEQFRLVYDGREAEAKLESYRKKEIELSEKEISELNDILKISNKAKHRLVEANYRLVVSIAKRYIRRGLEFLDLIQEGNRGLMRAIEKFNIDKGCKLSTYATFWIVQKILRAVADQARIIRLPVHIVDRINIISMAKSKLRLKLHREPTIEELSEFINISEKKLRIIEIIKKKPISLEARVGEKDDSSLGEFISDPDSLSPHDYMLQEIMKNTLNEILEDTLTDREEKILRMRYGLSNGKVHTLEEVGNVFGVTRERIRQIEAKAFRRLRTPARQNKLKTLYNRMNKK</sequence>
<keyword evidence="4" id="KW-0804">Transcription</keyword>
<protein>
    <submittedName>
        <fullName evidence="6">DNA-dependent RNA polymerase sigma subunits</fullName>
    </submittedName>
</protein>
<evidence type="ECO:0000256" key="3">
    <source>
        <dbReference type="ARBA" id="ARBA00023125"/>
    </source>
</evidence>
<name>B3QZV6_PHYMT</name>
<evidence type="ECO:0000259" key="5">
    <source>
        <dbReference type="PROSITE" id="PS00716"/>
    </source>
</evidence>
<dbReference type="PANTHER" id="PTHR30603:SF47">
    <property type="entry name" value="RNA POLYMERASE SIGMA FACTOR SIGD, CHLOROPLASTIC"/>
    <property type="match status" value="1"/>
</dbReference>
<dbReference type="Gene3D" id="1.10.10.10">
    <property type="entry name" value="Winged helix-like DNA-binding domain superfamily/Winged helix DNA-binding domain"/>
    <property type="match status" value="2"/>
</dbReference>
<dbReference type="PROSITE" id="PS00716">
    <property type="entry name" value="SIGMA70_2"/>
    <property type="match status" value="1"/>
</dbReference>
<dbReference type="GO" id="GO:0016987">
    <property type="term" value="F:sigma factor activity"/>
    <property type="evidence" value="ECO:0007669"/>
    <property type="project" value="UniProtKB-KW"/>
</dbReference>
<dbReference type="InterPro" id="IPR007624">
    <property type="entry name" value="RNA_pol_sigma70_r3"/>
</dbReference>
<gene>
    <name evidence="6" type="primary">rpoD</name>
    <name evidence="6" type="ordered locus">ATP_00306</name>
</gene>
<reference evidence="6 7" key="1">
    <citation type="journal article" date="2008" name="BMC Genomics">
        <title>The linear chromosome of the plant-pathogenic mycoplasma 'Candidatus Phytoplasma mali'.</title>
        <authorList>
            <person name="Kube M."/>
            <person name="Schneider B."/>
            <person name="Kuhl H."/>
            <person name="Dandekar T."/>
            <person name="Heitmann K."/>
            <person name="Migdoll A.M."/>
            <person name="Reinhardt R."/>
            <person name="Seemueller E."/>
        </authorList>
    </citation>
    <scope>NUCLEOTIDE SEQUENCE [LARGE SCALE GENOMIC DNA]</scope>
    <source>
        <strain evidence="6 7">AT</strain>
    </source>
</reference>
<dbReference type="Pfam" id="PF00140">
    <property type="entry name" value="Sigma70_r1_2"/>
    <property type="match status" value="1"/>
</dbReference>
<dbReference type="PANTHER" id="PTHR30603">
    <property type="entry name" value="RNA POLYMERASE SIGMA FACTOR RPO"/>
    <property type="match status" value="1"/>
</dbReference>
<dbReference type="SUPFAM" id="SSF88946">
    <property type="entry name" value="Sigma2 domain of RNA polymerase sigma factors"/>
    <property type="match status" value="1"/>
</dbReference>
<dbReference type="InterPro" id="IPR009042">
    <property type="entry name" value="RNA_pol_sigma70_r1_2"/>
</dbReference>
<evidence type="ECO:0000313" key="7">
    <source>
        <dbReference type="Proteomes" id="UP000002020"/>
    </source>
</evidence>
<dbReference type="Pfam" id="PF04545">
    <property type="entry name" value="Sigma70_r4"/>
    <property type="match status" value="1"/>
</dbReference>
<organism evidence="7">
    <name type="scientific">Phytoplasma mali (strain AT)</name>
    <dbReference type="NCBI Taxonomy" id="482235"/>
    <lineage>
        <taxon>Bacteria</taxon>
        <taxon>Bacillati</taxon>
        <taxon>Mycoplasmatota</taxon>
        <taxon>Mollicutes</taxon>
        <taxon>Acholeplasmatales</taxon>
        <taxon>Acholeplasmataceae</taxon>
        <taxon>Candidatus Phytoplasma</taxon>
        <taxon>16SrX (Apple proliferation group)</taxon>
    </lineage>
</organism>
<dbReference type="CDD" id="cd06171">
    <property type="entry name" value="Sigma70_r4"/>
    <property type="match status" value="1"/>
</dbReference>
<evidence type="ECO:0000256" key="4">
    <source>
        <dbReference type="ARBA" id="ARBA00023163"/>
    </source>
</evidence>
<keyword evidence="3" id="KW-0238">DNA-binding</keyword>
<dbReference type="NCBIfam" id="TIGR02937">
    <property type="entry name" value="sigma70-ECF"/>
    <property type="match status" value="1"/>
</dbReference>
<dbReference type="KEGG" id="pml:ATP_00306"/>
<dbReference type="STRING" id="37692.ATP_00306"/>
<dbReference type="InterPro" id="IPR013324">
    <property type="entry name" value="RNA_pol_sigma_r3/r4-like"/>
</dbReference>
<keyword evidence="1" id="KW-0805">Transcription regulation</keyword>
<dbReference type="Pfam" id="PF04539">
    <property type="entry name" value="Sigma70_r3"/>
    <property type="match status" value="1"/>
</dbReference>
<dbReference type="EMBL" id="CU469464">
    <property type="protein sequence ID" value="CAP18493.1"/>
    <property type="molecule type" value="Genomic_DNA"/>
</dbReference>
<dbReference type="InterPro" id="IPR050239">
    <property type="entry name" value="Sigma-70_RNA_pol_init_factors"/>
</dbReference>
<dbReference type="InterPro" id="IPR036388">
    <property type="entry name" value="WH-like_DNA-bd_sf"/>
</dbReference>
<evidence type="ECO:0000256" key="2">
    <source>
        <dbReference type="ARBA" id="ARBA00023082"/>
    </source>
</evidence>
<dbReference type="InterPro" id="IPR000943">
    <property type="entry name" value="RNA_pol_sigma70"/>
</dbReference>
<dbReference type="Proteomes" id="UP000002020">
    <property type="component" value="Chromosome"/>
</dbReference>
<dbReference type="GO" id="GO:0006352">
    <property type="term" value="P:DNA-templated transcription initiation"/>
    <property type="evidence" value="ECO:0007669"/>
    <property type="project" value="InterPro"/>
</dbReference>
<dbReference type="HOGENOM" id="CLU_014793_3_3_14"/>
<dbReference type="GO" id="GO:0003677">
    <property type="term" value="F:DNA binding"/>
    <property type="evidence" value="ECO:0007669"/>
    <property type="project" value="UniProtKB-KW"/>
</dbReference>
<dbReference type="InterPro" id="IPR013325">
    <property type="entry name" value="RNA_pol_sigma_r2"/>
</dbReference>
<dbReference type="AlphaFoldDB" id="B3QZV6"/>
<feature type="domain" description="RNA polymerase sigma-70" evidence="5">
    <location>
        <begin position="374"/>
        <end position="400"/>
    </location>
</feature>
<dbReference type="Gene3D" id="1.10.601.10">
    <property type="entry name" value="RNA Polymerase Primary Sigma Factor"/>
    <property type="match status" value="1"/>
</dbReference>
<dbReference type="Pfam" id="PF04542">
    <property type="entry name" value="Sigma70_r2"/>
    <property type="match status" value="1"/>
</dbReference>
<dbReference type="SUPFAM" id="SSF88659">
    <property type="entry name" value="Sigma3 and sigma4 domains of RNA polymerase sigma factors"/>
    <property type="match status" value="2"/>
</dbReference>
<proteinExistence type="predicted"/>
<evidence type="ECO:0000313" key="6">
    <source>
        <dbReference type="EMBL" id="CAP18493.1"/>
    </source>
</evidence>
<dbReference type="eggNOG" id="COG0568">
    <property type="taxonomic scope" value="Bacteria"/>
</dbReference>
<evidence type="ECO:0000256" key="1">
    <source>
        <dbReference type="ARBA" id="ARBA00023015"/>
    </source>
</evidence>
<accession>B3QZV6</accession>
<keyword evidence="7" id="KW-1185">Reference proteome</keyword>